<organism evidence="3 4">
    <name type="scientific">Rhizoctonia solani</name>
    <dbReference type="NCBI Taxonomy" id="456999"/>
    <lineage>
        <taxon>Eukaryota</taxon>
        <taxon>Fungi</taxon>
        <taxon>Dikarya</taxon>
        <taxon>Basidiomycota</taxon>
        <taxon>Agaricomycotina</taxon>
        <taxon>Agaricomycetes</taxon>
        <taxon>Cantharellales</taxon>
        <taxon>Ceratobasidiaceae</taxon>
        <taxon>Rhizoctonia</taxon>
    </lineage>
</organism>
<protein>
    <submittedName>
        <fullName evidence="3">ATP binding</fullName>
    </submittedName>
</protein>
<sequence>MLSNSQRREPHGWGVAIENTNNVGPKPFDSIWEKDSRIVIGIDIGSTQSGVAVTFLQKGVKQTIHRVTQWPGQALEHQSKVPTLAIAFGAEVEEVMDDADGHESGLAKRFKLHMHPSEMREKYSIKLDPLPNGVTLPQIYADFMNYLFKNTEPFFKDRIVDGPTIWEAYKDSITFVIAHPNGWSIREQEFLRRAAVDGGLVRTIDAKMRVRFVTEAEASVHYCISHSNISNRLRTGLNFAVCDAGGSTVDTTVYTVTSISPLLKLAEKRDSACGYESGIQAGGLYVDDAVQKYLGDTLTRAGIDPEDIEEYVEEGVKDFEKFPKRLFSDGSDSLKLKLGDKALTNSEINVRRGVMTVPSPTPKWFFDHCVKAIIKSVDDQIRGINVSHILLVGGFGDSPYLQQQLKERYNPLGSQLTTANDSTQIQSSCRSDHRERTTFTTPDGYEKVTGVWCEIVKKGISLNVDDVCRQSFFRTYSTPKPNLESIEIALYSYSGNDQPKWLRTKNGSLLKGFENVCLITADLRSLSGALEPKIGPRGTYWGLLFYVCVRFGDTEISAYLEWEEDGETRFGPISIVPQEPVMSGNNRGAGRGMVSIRSSQSGNKLPHGEPKRHPIVILVLGPHGCGKSYFINSAIETGECNTPMGAQLGTKKFRACKATKTIQGNEFKFIDSPGFGNEVLDDREILESLVRYFAPDPAKSRHDNPKLLDRVTGILYIHPEDKHFSYRSSPKTIEMLQKIIGEQLISRITVLIQPKDGIRVDVSSYTPRADSPLLPLYRSDEKPRTMIYDDSRQAINQIMDYYTKKDPRFTRLAALDNFAEGGNWRYDDIPRHLKEWFPEEIGHHGDISRLHRLLREHGTRLDQQQTLLSQKEKEIFDLRSSQDAEKTKLEHIQNVVVQRDAEIRNLQSTRLAYAKQEEFERLKHLLAQKEEALKSLQSVRDNEQANFRNERTRENFNHGVALKRLENMVEERNLEISRLKSTNVLELERIQAMKTEEINRLGSRIAEFEAKLEAKDKGLTELENLSKESDRLSAEKDLKIKRLQEQLNEKCEEIETLKKSRKHDNREGGETVVVHANTNGTDTYSGSKATKEVEQISTELHRVRTEYASLRGSMQVQENTEPGDITTAIGDINRLIEELGNSLSERIERHMEESHSEKKFQQQDLLSCFSQSGGETNSKANQDPYVLLEYAVQATVCTQLYTHLFTPFHPSISGDEIRDTFIRKLYDQVAFQQPQPVAGRWRKDAFNALSNGSGLEGQDAPSHERLHQLTMGALATLLEKFIDTQPHKILNESDKSLAKIIAKAEELNRLLKGGVSQLGDFQPILFSFGEQFNPDHMSTNSTKSKKTKPPERILATIEMGLTKKVALGRGQEPEETVLRRAVVFGLGK</sequence>
<dbReference type="PANTHER" id="PTHR14187">
    <property type="entry name" value="ALPHA KINASE/ELONGATION FACTOR 2 KINASE"/>
    <property type="match status" value="1"/>
</dbReference>
<proteinExistence type="predicted"/>
<dbReference type="CDD" id="cd10170">
    <property type="entry name" value="ASKHA_NBD_HSP70"/>
    <property type="match status" value="1"/>
</dbReference>
<dbReference type="InterPro" id="IPR043129">
    <property type="entry name" value="ATPase_NBD"/>
</dbReference>
<feature type="compositionally biased region" description="Basic and acidic residues" evidence="2">
    <location>
        <begin position="1"/>
        <end position="11"/>
    </location>
</feature>
<keyword evidence="1" id="KW-0175">Coiled coil</keyword>
<evidence type="ECO:0000256" key="2">
    <source>
        <dbReference type="SAM" id="MobiDB-lite"/>
    </source>
</evidence>
<dbReference type="Gene3D" id="3.90.640.10">
    <property type="entry name" value="Actin, Chain A, domain 4"/>
    <property type="match status" value="1"/>
</dbReference>
<evidence type="ECO:0000313" key="4">
    <source>
        <dbReference type="Proteomes" id="UP000602905"/>
    </source>
</evidence>
<name>A0A8H7I1Q4_9AGAM</name>
<comment type="caution">
    <text evidence="3">The sequence shown here is derived from an EMBL/GenBank/DDBJ whole genome shotgun (WGS) entry which is preliminary data.</text>
</comment>
<gene>
    <name evidence="3" type="ORF">RHS03_00810</name>
</gene>
<dbReference type="PANTHER" id="PTHR14187:SF5">
    <property type="entry name" value="HEAT SHOCK 70 KDA PROTEIN 12A"/>
    <property type="match status" value="1"/>
</dbReference>
<dbReference type="EMBL" id="JACYCD010000023">
    <property type="protein sequence ID" value="KAF8713400.1"/>
    <property type="molecule type" value="Genomic_DNA"/>
</dbReference>
<feature type="region of interest" description="Disordered" evidence="2">
    <location>
        <begin position="1"/>
        <end position="20"/>
    </location>
</feature>
<feature type="non-terminal residue" evidence="3">
    <location>
        <position position="1"/>
    </location>
</feature>
<dbReference type="Gene3D" id="3.30.420.40">
    <property type="match status" value="2"/>
</dbReference>
<dbReference type="SUPFAM" id="SSF52540">
    <property type="entry name" value="P-loop containing nucleoside triphosphate hydrolases"/>
    <property type="match status" value="1"/>
</dbReference>
<dbReference type="Proteomes" id="UP000602905">
    <property type="component" value="Unassembled WGS sequence"/>
</dbReference>
<evidence type="ECO:0000256" key="1">
    <source>
        <dbReference type="SAM" id="Coils"/>
    </source>
</evidence>
<dbReference type="InterPro" id="IPR027417">
    <property type="entry name" value="P-loop_NTPase"/>
</dbReference>
<dbReference type="SUPFAM" id="SSF53067">
    <property type="entry name" value="Actin-like ATPase domain"/>
    <property type="match status" value="2"/>
</dbReference>
<reference evidence="3" key="1">
    <citation type="submission" date="2020-09" db="EMBL/GenBank/DDBJ databases">
        <title>Comparative genome analyses of four rice-infecting Rhizoctonia solani isolates reveal extensive enrichment of homogalacturonan modification genes.</title>
        <authorList>
            <person name="Lee D.-Y."/>
            <person name="Jeon J."/>
            <person name="Kim K.-T."/>
            <person name="Cheong K."/>
            <person name="Song H."/>
            <person name="Choi G."/>
            <person name="Ko J."/>
            <person name="Opiyo S.O."/>
            <person name="Zuo S."/>
            <person name="Madhav S."/>
            <person name="Lee Y.-H."/>
            <person name="Wang G.-L."/>
        </authorList>
    </citation>
    <scope>NUCLEOTIDE SEQUENCE</scope>
    <source>
        <strain evidence="3">AG1-IA WGL</strain>
    </source>
</reference>
<dbReference type="OrthoDB" id="2963168at2759"/>
<evidence type="ECO:0000313" key="3">
    <source>
        <dbReference type="EMBL" id="KAF8713400.1"/>
    </source>
</evidence>
<feature type="coiled-coil region" evidence="1">
    <location>
        <begin position="919"/>
        <end position="1060"/>
    </location>
</feature>
<dbReference type="Gene3D" id="3.40.50.300">
    <property type="entry name" value="P-loop containing nucleotide triphosphate hydrolases"/>
    <property type="match status" value="1"/>
</dbReference>
<accession>A0A8H7I1Q4</accession>